<dbReference type="Pfam" id="PF23276">
    <property type="entry name" value="TPR_24"/>
    <property type="match status" value="1"/>
</dbReference>
<sequence>MLKRLLVPCKYPPVLTKNCVQNSVHLTCRPYTTKSLLEEINMKMFRVLDDSAARHHGTGNTVTKVLQLANELRTNGIKLNNESYEHILSAYAKRGDASKAYSLLKQMEGEGILPSREYCQKALQLAAKTGDTIVQAKMLHAMEQHGYPKTTKTYYYMLLCMRQNLELERALDTLEIMKRANLVPGLLSYLAVIDMALHLREPSIACDILDEAEKLDTFREKDKVLYMQLLRCAAVEGHYATVKSTWKKAVMECGFDPDEGLCLYVLHLAGKHNDPKLAGDVIRIIGELGYTYRECHFAPLLDAFASTGDIANTFKVFSSMRKIGIIPDKKTALPVAYKIGRDINAIYKAKEALEDMADRGEPVDVTAFNLVIHAFAFNRKYDDAISQYGQARRLGVTPNSETLDATLDACIHCKDAELGVSIYQECVSRGIKVSVTSLSKMVTLMCTQEDYEDAFTYLERMKKLKMIPLRGCYFKLVKTLSRANDPRLDIALEDMRAYGYDTSTHMHEFMEREEEKRDLLHLV</sequence>
<dbReference type="PANTHER" id="PTHR47939">
    <property type="entry name" value="MEMBRANE-ASSOCIATED SALT-INDUCIBLE PROTEIN-LIKE"/>
    <property type="match status" value="1"/>
</dbReference>
<dbReference type="Proteomes" id="UP000053815">
    <property type="component" value="Unassembled WGS sequence"/>
</dbReference>
<evidence type="ECO:0000256" key="1">
    <source>
        <dbReference type="ARBA" id="ARBA00022737"/>
    </source>
</evidence>
<evidence type="ECO:0000313" key="5">
    <source>
        <dbReference type="EMBL" id="GAN07668.1"/>
    </source>
</evidence>
<accession>A0A0C9MZG6</accession>
<dbReference type="STRING" id="91626.A0A0C9MZG6"/>
<reference evidence="5" key="1">
    <citation type="submission" date="2014-09" db="EMBL/GenBank/DDBJ databases">
        <title>Draft genome sequence of an oleaginous Mucoromycotina fungus Mucor ambiguus NBRC6742.</title>
        <authorList>
            <person name="Takeda I."/>
            <person name="Yamane N."/>
            <person name="Morita T."/>
            <person name="Tamano K."/>
            <person name="Machida M."/>
            <person name="Baker S."/>
            <person name="Koike H."/>
        </authorList>
    </citation>
    <scope>NUCLEOTIDE SEQUENCE</scope>
    <source>
        <strain evidence="5">NBRC 6742</strain>
    </source>
</reference>
<dbReference type="AlphaFoldDB" id="A0A0C9MZG6"/>
<keyword evidence="6" id="KW-1185">Reference proteome</keyword>
<dbReference type="Pfam" id="PF17177">
    <property type="entry name" value="PPR_long"/>
    <property type="match status" value="1"/>
</dbReference>
<dbReference type="InterPro" id="IPR057027">
    <property type="entry name" value="TPR_mt"/>
</dbReference>
<proteinExistence type="predicted"/>
<dbReference type="PROSITE" id="PS51375">
    <property type="entry name" value="PPR"/>
    <property type="match status" value="2"/>
</dbReference>
<dbReference type="InterPro" id="IPR050667">
    <property type="entry name" value="PPR-containing_protein"/>
</dbReference>
<feature type="repeat" description="PPR" evidence="2">
    <location>
        <begin position="364"/>
        <end position="398"/>
    </location>
</feature>
<evidence type="ECO:0000259" key="4">
    <source>
        <dbReference type="Pfam" id="PF23276"/>
    </source>
</evidence>
<evidence type="ECO:0000256" key="2">
    <source>
        <dbReference type="PROSITE-ProRule" id="PRU00708"/>
    </source>
</evidence>
<dbReference type="Gene3D" id="1.25.40.10">
    <property type="entry name" value="Tetratricopeptide repeat domain"/>
    <property type="match status" value="3"/>
</dbReference>
<name>A0A0C9MZG6_9FUNG</name>
<feature type="domain" description="Pentatricopeptide repeat-containing protein-mitochondrial" evidence="4">
    <location>
        <begin position="259"/>
        <end position="390"/>
    </location>
</feature>
<evidence type="ECO:0008006" key="7">
    <source>
        <dbReference type="Google" id="ProtNLM"/>
    </source>
</evidence>
<dbReference type="NCBIfam" id="TIGR00756">
    <property type="entry name" value="PPR"/>
    <property type="match status" value="1"/>
</dbReference>
<dbReference type="OrthoDB" id="185373at2759"/>
<dbReference type="InterPro" id="IPR033443">
    <property type="entry name" value="PROP1-like_PPR_dom"/>
</dbReference>
<dbReference type="PANTHER" id="PTHR47939:SF14">
    <property type="entry name" value="PENTATRICOPEPTIDE REPEAT-CONTAINING PROTEIN MITOCHONDRIAL"/>
    <property type="match status" value="1"/>
</dbReference>
<dbReference type="EMBL" id="DF836460">
    <property type="protein sequence ID" value="GAN07668.1"/>
    <property type="molecule type" value="Genomic_DNA"/>
</dbReference>
<organism evidence="5">
    <name type="scientific">Mucor ambiguus</name>
    <dbReference type="NCBI Taxonomy" id="91626"/>
    <lineage>
        <taxon>Eukaryota</taxon>
        <taxon>Fungi</taxon>
        <taxon>Fungi incertae sedis</taxon>
        <taxon>Mucoromycota</taxon>
        <taxon>Mucoromycotina</taxon>
        <taxon>Mucoromycetes</taxon>
        <taxon>Mucorales</taxon>
        <taxon>Mucorineae</taxon>
        <taxon>Mucoraceae</taxon>
        <taxon>Mucor</taxon>
    </lineage>
</organism>
<dbReference type="InterPro" id="IPR002885">
    <property type="entry name" value="PPR_rpt"/>
</dbReference>
<gene>
    <name evidence="5" type="ORF">MAM1_0171c07170</name>
</gene>
<feature type="domain" description="PROP1-like PPR" evidence="3">
    <location>
        <begin position="62"/>
        <end position="185"/>
    </location>
</feature>
<dbReference type="InterPro" id="IPR011990">
    <property type="entry name" value="TPR-like_helical_dom_sf"/>
</dbReference>
<evidence type="ECO:0000259" key="3">
    <source>
        <dbReference type="Pfam" id="PF17177"/>
    </source>
</evidence>
<keyword evidence="1" id="KW-0677">Repeat</keyword>
<dbReference type="Pfam" id="PF13812">
    <property type="entry name" value="PPR_3"/>
    <property type="match status" value="1"/>
</dbReference>
<feature type="repeat" description="PPR" evidence="2">
    <location>
        <begin position="80"/>
        <end position="114"/>
    </location>
</feature>
<protein>
    <recommendedName>
        <fullName evidence="7">Pentacotripeptide-repeat region of PRORP domain-containing protein</fullName>
    </recommendedName>
</protein>
<evidence type="ECO:0000313" key="6">
    <source>
        <dbReference type="Proteomes" id="UP000053815"/>
    </source>
</evidence>